<dbReference type="GO" id="GO:0004170">
    <property type="term" value="F:dUTP diphosphatase activity"/>
    <property type="evidence" value="ECO:0007669"/>
    <property type="project" value="UniProtKB-EC"/>
</dbReference>
<dbReference type="PANTHER" id="PTHR11241">
    <property type="entry name" value="DEOXYURIDINE 5'-TRIPHOSPHATE NUCLEOTIDOHYDROLASE"/>
    <property type="match status" value="1"/>
</dbReference>
<dbReference type="PANTHER" id="PTHR11241:SF0">
    <property type="entry name" value="DEOXYURIDINE 5'-TRIPHOSPHATE NUCLEOTIDOHYDROLASE"/>
    <property type="match status" value="1"/>
</dbReference>
<dbReference type="GO" id="GO:0006226">
    <property type="term" value="P:dUMP biosynthetic process"/>
    <property type="evidence" value="ECO:0007669"/>
    <property type="project" value="InterPro"/>
</dbReference>
<dbReference type="Gene3D" id="2.70.40.10">
    <property type="match status" value="1"/>
</dbReference>
<dbReference type="EMBL" id="PP130629">
    <property type="protein sequence ID" value="XAO13384.1"/>
    <property type="molecule type" value="Genomic_DNA"/>
</dbReference>
<comment type="similarity">
    <text evidence="1">Belongs to the dUTPase family.</text>
</comment>
<dbReference type="InterPro" id="IPR008181">
    <property type="entry name" value="dUTPase"/>
</dbReference>
<reference evidence="6" key="1">
    <citation type="submission" date="2024-01" db="EMBL/GenBank/DDBJ databases">
        <title>Genomic and biogeographic characterisation of Mantoniella tinhauana virus 1, the first discovered Mantoniella-infecting prasinovirus.</title>
        <authorList>
            <person name="Rey Redondo E."/>
            <person name="Yung C.C.M."/>
        </authorList>
    </citation>
    <scope>NUCLEOTIDE SEQUENCE</scope>
    <source>
        <strain evidence="6">Lau Fau Shan</strain>
    </source>
</reference>
<accession>A0AB38ZLY4</accession>
<protein>
    <recommendedName>
        <fullName evidence="2">dUTP diphosphatase</fullName>
        <ecNumber evidence="2">3.6.1.23</ecNumber>
    </recommendedName>
</protein>
<evidence type="ECO:0000256" key="4">
    <source>
        <dbReference type="ARBA" id="ARBA00023080"/>
    </source>
</evidence>
<dbReference type="CDD" id="cd07557">
    <property type="entry name" value="trimeric_dUTPase"/>
    <property type="match status" value="1"/>
</dbReference>
<dbReference type="NCBIfam" id="TIGR00576">
    <property type="entry name" value="dut"/>
    <property type="match status" value="1"/>
</dbReference>
<evidence type="ECO:0000256" key="3">
    <source>
        <dbReference type="ARBA" id="ARBA00022801"/>
    </source>
</evidence>
<dbReference type="GO" id="GO:0046081">
    <property type="term" value="P:dUTP catabolic process"/>
    <property type="evidence" value="ECO:0007669"/>
    <property type="project" value="InterPro"/>
</dbReference>
<organism evidence="6">
    <name type="scientific">Mantoniella tinhauana virus 1</name>
    <dbReference type="NCBI Taxonomy" id="3111543"/>
    <lineage>
        <taxon>Viruses</taxon>
    </lineage>
</organism>
<proteinExistence type="inferred from homology"/>
<dbReference type="SUPFAM" id="SSF51283">
    <property type="entry name" value="dUTPase-like"/>
    <property type="match status" value="1"/>
</dbReference>
<sequence length="142" mass="15298">MSTSLLVKKLNEHAITPTRGSPLAAGYDMYSSVDLTIKSGCRGLVDTGIAFTVPYETYGRIAPRSGLAVKNGIQVGAGVIDRDYTGEVKILLFNHGDEDFVIKRGDRIAQLIIERCEFPEIKIVHELLVSQRGAGGFGSTGV</sequence>
<dbReference type="InterPro" id="IPR033704">
    <property type="entry name" value="dUTPase_trimeric"/>
</dbReference>
<keyword evidence="3" id="KW-0378">Hydrolase</keyword>
<evidence type="ECO:0000256" key="2">
    <source>
        <dbReference type="ARBA" id="ARBA00012379"/>
    </source>
</evidence>
<evidence type="ECO:0000259" key="5">
    <source>
        <dbReference type="Pfam" id="PF00692"/>
    </source>
</evidence>
<evidence type="ECO:0000256" key="1">
    <source>
        <dbReference type="ARBA" id="ARBA00006581"/>
    </source>
</evidence>
<dbReference type="EC" id="3.6.1.23" evidence="2"/>
<name>A0AB38ZLY4_9VIRU</name>
<dbReference type="GO" id="GO:0000287">
    <property type="term" value="F:magnesium ion binding"/>
    <property type="evidence" value="ECO:0007669"/>
    <property type="project" value="InterPro"/>
</dbReference>
<dbReference type="InterPro" id="IPR036157">
    <property type="entry name" value="dUTPase-like_sf"/>
</dbReference>
<feature type="domain" description="dUTPase-like" evidence="5">
    <location>
        <begin position="13"/>
        <end position="141"/>
    </location>
</feature>
<dbReference type="InterPro" id="IPR029054">
    <property type="entry name" value="dUTPase-like"/>
</dbReference>
<evidence type="ECO:0000313" key="6">
    <source>
        <dbReference type="EMBL" id="XAO13384.1"/>
    </source>
</evidence>
<keyword evidence="4" id="KW-0546">Nucleotide metabolism</keyword>
<dbReference type="NCBIfam" id="NF001862">
    <property type="entry name" value="PRK00601.1"/>
    <property type="match status" value="1"/>
</dbReference>
<dbReference type="Pfam" id="PF00692">
    <property type="entry name" value="dUTPase"/>
    <property type="match status" value="1"/>
</dbReference>